<dbReference type="InterPro" id="IPR023404">
    <property type="entry name" value="rSAM_horseshoe"/>
</dbReference>
<dbReference type="EMBL" id="CP072642">
    <property type="protein sequence ID" value="QUV94190.1"/>
    <property type="molecule type" value="Genomic_DNA"/>
</dbReference>
<dbReference type="CDD" id="cd01335">
    <property type="entry name" value="Radical_SAM"/>
    <property type="match status" value="1"/>
</dbReference>
<evidence type="ECO:0000256" key="4">
    <source>
        <dbReference type="ARBA" id="ARBA00022691"/>
    </source>
</evidence>
<dbReference type="InterPro" id="IPR013848">
    <property type="entry name" value="Methylthiotransferase_N"/>
</dbReference>
<keyword evidence="4" id="KW-0949">S-adenosyl-L-methionine</keyword>
<keyword evidence="11" id="KW-1185">Reference proteome</keyword>
<evidence type="ECO:0000256" key="7">
    <source>
        <dbReference type="ARBA" id="ARBA00023014"/>
    </source>
</evidence>
<dbReference type="Pfam" id="PF04055">
    <property type="entry name" value="Radical_SAM"/>
    <property type="match status" value="1"/>
</dbReference>
<dbReference type="PANTHER" id="PTHR43020:SF2">
    <property type="entry name" value="MITOCHONDRIAL TRNA METHYLTHIOTRANSFERASE CDK5RAP1"/>
    <property type="match status" value="1"/>
</dbReference>
<dbReference type="InterPro" id="IPR020612">
    <property type="entry name" value="Methylthiotransferase_CS"/>
</dbReference>
<dbReference type="EC" id="2.8.4.3" evidence="10"/>
<dbReference type="SUPFAM" id="SSF102114">
    <property type="entry name" value="Radical SAM enzymes"/>
    <property type="match status" value="1"/>
</dbReference>
<dbReference type="InterPro" id="IPR007197">
    <property type="entry name" value="rSAM"/>
</dbReference>
<dbReference type="PROSITE" id="PS51918">
    <property type="entry name" value="RADICAL_SAM"/>
    <property type="match status" value="1"/>
</dbReference>
<dbReference type="Gene3D" id="3.80.30.20">
    <property type="entry name" value="tm_1862 like domain"/>
    <property type="match status" value="1"/>
</dbReference>
<dbReference type="PROSITE" id="PS51449">
    <property type="entry name" value="MTTASE_N"/>
    <property type="match status" value="1"/>
</dbReference>
<feature type="domain" description="MTTase N-terminal" evidence="8">
    <location>
        <begin position="1"/>
        <end position="116"/>
    </location>
</feature>
<dbReference type="SFLD" id="SFLDG01082">
    <property type="entry name" value="B12-binding_domain_containing"/>
    <property type="match status" value="1"/>
</dbReference>
<accession>A0ABX8B0P6</accession>
<name>A0ABX8B0P6_9BACT</name>
<proteinExistence type="predicted"/>
<dbReference type="Pfam" id="PF00919">
    <property type="entry name" value="UPF0004"/>
    <property type="match status" value="1"/>
</dbReference>
<reference evidence="10 11" key="1">
    <citation type="submission" date="2021-03" db="EMBL/GenBank/DDBJ databases">
        <title>Genomic and phenotypic characterization of Chloracidobacterium isolates provides evidence for multiple species.</title>
        <authorList>
            <person name="Saini M.K."/>
            <person name="Costas A.M.G."/>
            <person name="Tank M."/>
            <person name="Bryant D.A."/>
        </authorList>
    </citation>
    <scope>NUCLEOTIDE SEQUENCE [LARGE SCALE GENOMIC DNA]</scope>
    <source>
        <strain evidence="10 11">N</strain>
    </source>
</reference>
<dbReference type="SFLD" id="SFLDS00029">
    <property type="entry name" value="Radical_SAM"/>
    <property type="match status" value="1"/>
</dbReference>
<organism evidence="10 11">
    <name type="scientific">Chloracidobacterium sp. N</name>
    <dbReference type="NCBI Taxonomy" id="2821540"/>
    <lineage>
        <taxon>Bacteria</taxon>
        <taxon>Pseudomonadati</taxon>
        <taxon>Acidobacteriota</taxon>
        <taxon>Terriglobia</taxon>
        <taxon>Terriglobales</taxon>
        <taxon>Acidobacteriaceae</taxon>
        <taxon>Chloracidobacterium</taxon>
        <taxon>Chloracidobacterium aggregatum</taxon>
    </lineage>
</organism>
<comment type="cofactor">
    <cofactor evidence="1">
        <name>[4Fe-4S] cluster</name>
        <dbReference type="ChEBI" id="CHEBI:49883"/>
    </cofactor>
</comment>
<evidence type="ECO:0000259" key="8">
    <source>
        <dbReference type="PROSITE" id="PS51449"/>
    </source>
</evidence>
<evidence type="ECO:0000259" key="9">
    <source>
        <dbReference type="PROSITE" id="PS51918"/>
    </source>
</evidence>
<keyword evidence="6" id="KW-0408">Iron</keyword>
<dbReference type="InterPro" id="IPR038135">
    <property type="entry name" value="Methylthiotransferase_N_sf"/>
</dbReference>
<evidence type="ECO:0000313" key="10">
    <source>
        <dbReference type="EMBL" id="QUV94190.1"/>
    </source>
</evidence>
<dbReference type="InterPro" id="IPR005839">
    <property type="entry name" value="Methylthiotransferase"/>
</dbReference>
<dbReference type="NCBIfam" id="TIGR01574">
    <property type="entry name" value="miaB-methiolase"/>
    <property type="match status" value="1"/>
</dbReference>
<protein>
    <submittedName>
        <fullName evidence="10">tRNA (N6-isopentenyl adenosine(37)-C2)-methylthiotransferase MiaB</fullName>
        <ecNumber evidence="10">2.8.4.3</ecNumber>
    </submittedName>
</protein>
<dbReference type="InterPro" id="IPR058240">
    <property type="entry name" value="rSAM_sf"/>
</dbReference>
<dbReference type="SMART" id="SM00729">
    <property type="entry name" value="Elp3"/>
    <property type="match status" value="1"/>
</dbReference>
<dbReference type="PROSITE" id="PS01278">
    <property type="entry name" value="MTTASE_RADICAL"/>
    <property type="match status" value="1"/>
</dbReference>
<sequence length="447" mass="49291">MQACVITLGCQMNEYDTHAIQSQLAGVGYSFVDNIHEADLVLLNTCAVRGKPVEKARSLLGALRKEKKRRTVTVALMGCLAQLPEGQAMGAKFGVDIMLGPGALTDLIPALRQGRFQSFAFRDELRDYAPPPPKGALSAHVAITRGCNHKCTYCIVPTTRGPEVSRPAADILREVEALREAGVVEVSLLGQNVNSYGLEPGLGPHRRLLPGFPSFAELLRMVGQVGIPRVRFITSHPINFTDDIIAAIAETPAVCQYIHLPVQAGSNRTLRRMAREYTREYYLERIAAIRSRLPEATLSTDIICGFPGETEADFEETLTLYDAVQFDMAFMFVYSEREGTPAATHFDDIPHGVKVARLMRLIERQKHWSWLNYRRWVGRQAEVLVKGPAHDGDLMQGHTRGNHTVLVPRTVAPKPGLYTVNIAHATPHLLYAEGAALPEDRPVATAA</sequence>
<evidence type="ECO:0000256" key="6">
    <source>
        <dbReference type="ARBA" id="ARBA00023004"/>
    </source>
</evidence>
<dbReference type="SFLD" id="SFLDG01061">
    <property type="entry name" value="methylthiotransferase"/>
    <property type="match status" value="1"/>
</dbReference>
<dbReference type="GO" id="GO:0035597">
    <property type="term" value="F:tRNA-2-methylthio-N(6)-dimethylallyladenosine(37) synthase activity"/>
    <property type="evidence" value="ECO:0007669"/>
    <property type="project" value="UniProtKB-EC"/>
</dbReference>
<evidence type="ECO:0000313" key="11">
    <source>
        <dbReference type="Proteomes" id="UP000677668"/>
    </source>
</evidence>
<keyword evidence="2" id="KW-0004">4Fe-4S</keyword>
<evidence type="ECO:0000256" key="3">
    <source>
        <dbReference type="ARBA" id="ARBA00022679"/>
    </source>
</evidence>
<feature type="domain" description="Radical SAM core" evidence="9">
    <location>
        <begin position="133"/>
        <end position="372"/>
    </location>
</feature>
<keyword evidence="3 10" id="KW-0808">Transferase</keyword>
<dbReference type="Gene3D" id="3.40.50.12160">
    <property type="entry name" value="Methylthiotransferase, N-terminal domain"/>
    <property type="match status" value="1"/>
</dbReference>
<evidence type="ECO:0000256" key="5">
    <source>
        <dbReference type="ARBA" id="ARBA00022723"/>
    </source>
</evidence>
<keyword evidence="7" id="KW-0411">Iron-sulfur</keyword>
<dbReference type="RefSeq" id="WP_211422501.1">
    <property type="nucleotide sequence ID" value="NZ_CP072642.1"/>
</dbReference>
<dbReference type="PANTHER" id="PTHR43020">
    <property type="entry name" value="CDK5 REGULATORY SUBUNIT-ASSOCIATED PROTEIN 1"/>
    <property type="match status" value="1"/>
</dbReference>
<dbReference type="InterPro" id="IPR006638">
    <property type="entry name" value="Elp3/MiaA/NifB-like_rSAM"/>
</dbReference>
<evidence type="ECO:0000256" key="1">
    <source>
        <dbReference type="ARBA" id="ARBA00001966"/>
    </source>
</evidence>
<dbReference type="Proteomes" id="UP000677668">
    <property type="component" value="Chromosome 1"/>
</dbReference>
<keyword evidence="5" id="KW-0479">Metal-binding</keyword>
<gene>
    <name evidence="10" type="primary">miaB</name>
    <name evidence="10" type="ORF">J8C05_01675</name>
</gene>
<dbReference type="NCBIfam" id="TIGR00089">
    <property type="entry name" value="MiaB/RimO family radical SAM methylthiotransferase"/>
    <property type="match status" value="1"/>
</dbReference>
<evidence type="ECO:0000256" key="2">
    <source>
        <dbReference type="ARBA" id="ARBA00022485"/>
    </source>
</evidence>